<feature type="domain" description="Ketoreductase" evidence="3">
    <location>
        <begin position="22"/>
        <end position="210"/>
    </location>
</feature>
<dbReference type="SMART" id="SM00822">
    <property type="entry name" value="PKS_KR"/>
    <property type="match status" value="1"/>
</dbReference>
<name>A0A9X0WKZ7_9GAMM</name>
<accession>A0A9X0WKZ7</accession>
<comment type="caution">
    <text evidence="4">The sequence shown here is derived from an EMBL/GenBank/DDBJ whole genome shotgun (WGS) entry which is preliminary data.</text>
</comment>
<dbReference type="PANTHER" id="PTHR43477">
    <property type="entry name" value="DIHYDROANTICAPSIN 7-DEHYDROGENASE"/>
    <property type="match status" value="1"/>
</dbReference>
<evidence type="ECO:0000313" key="5">
    <source>
        <dbReference type="Proteomes" id="UP001138802"/>
    </source>
</evidence>
<organism evidence="4 5">
    <name type="scientific">Thiocapsa imhoffii</name>
    <dbReference type="NCBI Taxonomy" id="382777"/>
    <lineage>
        <taxon>Bacteria</taxon>
        <taxon>Pseudomonadati</taxon>
        <taxon>Pseudomonadota</taxon>
        <taxon>Gammaproteobacteria</taxon>
        <taxon>Chromatiales</taxon>
        <taxon>Chromatiaceae</taxon>
        <taxon>Thiocapsa</taxon>
    </lineage>
</organism>
<evidence type="ECO:0000259" key="3">
    <source>
        <dbReference type="SMART" id="SM00822"/>
    </source>
</evidence>
<dbReference type="InterPro" id="IPR002347">
    <property type="entry name" value="SDR_fam"/>
</dbReference>
<dbReference type="Gene3D" id="3.40.50.720">
    <property type="entry name" value="NAD(P)-binding Rossmann-like Domain"/>
    <property type="match status" value="1"/>
</dbReference>
<dbReference type="InterPro" id="IPR057326">
    <property type="entry name" value="KR_dom"/>
</dbReference>
<evidence type="ECO:0000256" key="1">
    <source>
        <dbReference type="ARBA" id="ARBA00006484"/>
    </source>
</evidence>
<reference evidence="4 5" key="1">
    <citation type="journal article" date="2020" name="Microorganisms">
        <title>Osmotic Adaptation and Compatible Solute Biosynthesis of Phototrophic Bacteria as Revealed from Genome Analyses.</title>
        <authorList>
            <person name="Imhoff J.F."/>
            <person name="Rahn T."/>
            <person name="Kunzel S."/>
            <person name="Keller A."/>
            <person name="Neulinger S.C."/>
        </authorList>
    </citation>
    <scope>NUCLEOTIDE SEQUENCE [LARGE SCALE GENOMIC DNA]</scope>
    <source>
        <strain evidence="4 5">DSM 21303</strain>
    </source>
</reference>
<dbReference type="PRINTS" id="PR00081">
    <property type="entry name" value="GDHRDH"/>
</dbReference>
<protein>
    <recommendedName>
        <fullName evidence="3">Ketoreductase domain-containing protein</fullName>
    </recommendedName>
</protein>
<evidence type="ECO:0000313" key="4">
    <source>
        <dbReference type="EMBL" id="MBK1646335.1"/>
    </source>
</evidence>
<dbReference type="SUPFAM" id="SSF51735">
    <property type="entry name" value="NAD(P)-binding Rossmann-fold domains"/>
    <property type="match status" value="1"/>
</dbReference>
<dbReference type="InterPro" id="IPR051122">
    <property type="entry name" value="SDR_DHRS6-like"/>
</dbReference>
<dbReference type="GO" id="GO:0016491">
    <property type="term" value="F:oxidoreductase activity"/>
    <property type="evidence" value="ECO:0007669"/>
    <property type="project" value="UniProtKB-KW"/>
</dbReference>
<keyword evidence="2" id="KW-0560">Oxidoreductase</keyword>
<dbReference type="FunFam" id="3.40.50.720:FF:000084">
    <property type="entry name" value="Short-chain dehydrogenase reductase"/>
    <property type="match status" value="1"/>
</dbReference>
<dbReference type="InterPro" id="IPR036291">
    <property type="entry name" value="NAD(P)-bd_dom_sf"/>
</dbReference>
<proteinExistence type="inferred from homology"/>
<sequence>MNPEQLVEHPSVLLDPFSVSGKRVLVIGGTRGIGRAIALRLAQAGAEVLVNYVRERAAADALLAEAASGGLNIQALRADVTSEKALDELTTGVNERFQDLSALVFAAATGIHRPLEQTSSKHFDFTFALNVKAFLALVKRFAPSMQPGSSIIALSSEGAERATPQYGLIGASKAALEALCRQLAVELSDQGIRVNVLAPGTVRTDAWKALPDAEHRLTAAAERSPIGRLVTLDEIACAAQFLVCDASSGMVGQTLVVDGGARILGSA</sequence>
<dbReference type="EMBL" id="NRSD01000023">
    <property type="protein sequence ID" value="MBK1646335.1"/>
    <property type="molecule type" value="Genomic_DNA"/>
</dbReference>
<dbReference type="RefSeq" id="WP_200389145.1">
    <property type="nucleotide sequence ID" value="NZ_NRSD01000023.1"/>
</dbReference>
<keyword evidence="5" id="KW-1185">Reference proteome</keyword>
<dbReference type="PANTHER" id="PTHR43477:SF1">
    <property type="entry name" value="DIHYDROANTICAPSIN 7-DEHYDROGENASE"/>
    <property type="match status" value="1"/>
</dbReference>
<gene>
    <name evidence="4" type="ORF">CKO25_17105</name>
</gene>
<dbReference type="AlphaFoldDB" id="A0A9X0WKZ7"/>
<dbReference type="Pfam" id="PF13561">
    <property type="entry name" value="adh_short_C2"/>
    <property type="match status" value="1"/>
</dbReference>
<dbReference type="Proteomes" id="UP001138802">
    <property type="component" value="Unassembled WGS sequence"/>
</dbReference>
<comment type="similarity">
    <text evidence="1">Belongs to the short-chain dehydrogenases/reductases (SDR) family.</text>
</comment>
<evidence type="ECO:0000256" key="2">
    <source>
        <dbReference type="ARBA" id="ARBA00023002"/>
    </source>
</evidence>